<dbReference type="CDD" id="cd17039">
    <property type="entry name" value="Ubl_ubiquitin_like"/>
    <property type="match status" value="1"/>
</dbReference>
<dbReference type="Gene3D" id="3.10.20.90">
    <property type="entry name" value="Phosphatidylinositol 3-kinase Catalytic Subunit, Chain A, domain 1"/>
    <property type="match status" value="1"/>
</dbReference>
<dbReference type="InterPro" id="IPR000626">
    <property type="entry name" value="Ubiquitin-like_dom"/>
</dbReference>
<sequence>MNKTVVVKFTNGTKYGFPISETGSHTVSLLKTQIEDFLKIKKETMRLICMGYTLEDHYNLINVPDKTVIHLILQLAKIDEEVI</sequence>
<protein>
    <recommendedName>
        <fullName evidence="1">Ubiquitin-like domain-containing protein</fullName>
    </recommendedName>
</protein>
<proteinExistence type="predicted"/>
<dbReference type="EMBL" id="MN739040">
    <property type="protein sequence ID" value="QHS85098.1"/>
    <property type="molecule type" value="Genomic_DNA"/>
</dbReference>
<dbReference type="InterPro" id="IPR029071">
    <property type="entry name" value="Ubiquitin-like_domsf"/>
</dbReference>
<evidence type="ECO:0000313" key="2">
    <source>
        <dbReference type="EMBL" id="QHS85098.1"/>
    </source>
</evidence>
<dbReference type="AlphaFoldDB" id="A0A6C0B0Q1"/>
<reference evidence="2" key="1">
    <citation type="journal article" date="2020" name="Nature">
        <title>Giant virus diversity and host interactions through global metagenomics.</title>
        <authorList>
            <person name="Schulz F."/>
            <person name="Roux S."/>
            <person name="Paez-Espino D."/>
            <person name="Jungbluth S."/>
            <person name="Walsh D.A."/>
            <person name="Denef V.J."/>
            <person name="McMahon K.D."/>
            <person name="Konstantinidis K.T."/>
            <person name="Eloe-Fadrosh E.A."/>
            <person name="Kyrpides N.C."/>
            <person name="Woyke T."/>
        </authorList>
    </citation>
    <scope>NUCLEOTIDE SEQUENCE</scope>
    <source>
        <strain evidence="2">GVMAG-M-3300009182-67</strain>
    </source>
</reference>
<dbReference type="PROSITE" id="PS50053">
    <property type="entry name" value="UBIQUITIN_2"/>
    <property type="match status" value="1"/>
</dbReference>
<accession>A0A6C0B0Q1</accession>
<name>A0A6C0B0Q1_9ZZZZ</name>
<dbReference type="Pfam" id="PF00240">
    <property type="entry name" value="ubiquitin"/>
    <property type="match status" value="1"/>
</dbReference>
<organism evidence="2">
    <name type="scientific">viral metagenome</name>
    <dbReference type="NCBI Taxonomy" id="1070528"/>
    <lineage>
        <taxon>unclassified sequences</taxon>
        <taxon>metagenomes</taxon>
        <taxon>organismal metagenomes</taxon>
    </lineage>
</organism>
<evidence type="ECO:0000259" key="1">
    <source>
        <dbReference type="PROSITE" id="PS50053"/>
    </source>
</evidence>
<feature type="domain" description="Ubiquitin-like" evidence="1">
    <location>
        <begin position="3"/>
        <end position="74"/>
    </location>
</feature>
<dbReference type="SUPFAM" id="SSF54236">
    <property type="entry name" value="Ubiquitin-like"/>
    <property type="match status" value="1"/>
</dbReference>